<name>A0ABN4WPH9_9HYPH</name>
<keyword evidence="4" id="KW-1185">Reference proteome</keyword>
<accession>A0ABN4WPH9</accession>
<dbReference type="EMBL" id="CP019630">
    <property type="protein sequence ID" value="AQQ02660.1"/>
    <property type="molecule type" value="Genomic_DNA"/>
</dbReference>
<protein>
    <submittedName>
        <fullName evidence="3">Flagellar hook-length control protein FliK</fullName>
    </submittedName>
</protein>
<keyword evidence="3" id="KW-0966">Cell projection</keyword>
<dbReference type="Proteomes" id="UP000188174">
    <property type="component" value="Chromosome"/>
</dbReference>
<evidence type="ECO:0000256" key="1">
    <source>
        <dbReference type="SAM" id="MobiDB-lite"/>
    </source>
</evidence>
<reference evidence="3 4" key="1">
    <citation type="submission" date="2017-02" db="EMBL/GenBank/DDBJ databases">
        <authorList>
            <person name="Jeong S."/>
        </authorList>
    </citation>
    <scope>NUCLEOTIDE SEQUENCE [LARGE SCALE GENOMIC DNA]</scope>
    <source>
        <strain evidence="3 4">RMAR6-6</strain>
    </source>
</reference>
<dbReference type="Pfam" id="PF02120">
    <property type="entry name" value="Flg_hook"/>
    <property type="match status" value="1"/>
</dbReference>
<organism evidence="3 4">
    <name type="scientific">Roseibium algicola</name>
    <dbReference type="NCBI Taxonomy" id="2857014"/>
    <lineage>
        <taxon>Bacteria</taxon>
        <taxon>Pseudomonadati</taxon>
        <taxon>Pseudomonadota</taxon>
        <taxon>Alphaproteobacteria</taxon>
        <taxon>Hyphomicrobiales</taxon>
        <taxon>Stappiaceae</taxon>
        <taxon>Roseibium</taxon>
    </lineage>
</organism>
<keyword evidence="3" id="KW-0282">Flagellum</keyword>
<dbReference type="InterPro" id="IPR021136">
    <property type="entry name" value="Flagellar_hook_control-like_C"/>
</dbReference>
<sequence>MGQQPANKIAELLKQPLSEQQAGLGSLFAQIGSLMSAQNSGNVSLPDPVVKAMQQILGLRLSSAQAPTAQDLQQAVRLSGQFREAQLSLPSGAQPQGQVALPDLKSALLSFKALLQQLGARSEITHPAGQPPAPSRHGAPQGQAQQTSSGFWAGAASQNLQALLKETDSALARLRLTQLSNTKLSRDDGPRAASRPMDLVVELPLAFGNETAVMQMQVGRDGAGNQEDDEGEPAWRLRFALDLTATGPLEAAISLRGGGTYASLWVDRKETFDSLNAVRETMEAAFADAGLDLQELRLIRGLPPRTAAKYGALIDRQS</sequence>
<evidence type="ECO:0000313" key="4">
    <source>
        <dbReference type="Proteomes" id="UP000188174"/>
    </source>
</evidence>
<keyword evidence="3" id="KW-0969">Cilium</keyword>
<proteinExistence type="predicted"/>
<feature type="domain" description="Flagellar hook-length control protein-like C-terminal" evidence="2">
    <location>
        <begin position="228"/>
        <end position="296"/>
    </location>
</feature>
<feature type="region of interest" description="Disordered" evidence="1">
    <location>
        <begin position="124"/>
        <end position="149"/>
    </location>
</feature>
<evidence type="ECO:0000313" key="3">
    <source>
        <dbReference type="EMBL" id="AQQ02660.1"/>
    </source>
</evidence>
<gene>
    <name evidence="3" type="ORF">B0E33_02800</name>
</gene>
<evidence type="ECO:0000259" key="2">
    <source>
        <dbReference type="Pfam" id="PF02120"/>
    </source>
</evidence>